<dbReference type="InterPro" id="IPR039785">
    <property type="entry name" value="MINY3/4"/>
</dbReference>
<dbReference type="EMBL" id="CM035435">
    <property type="protein sequence ID" value="KAH7289823.1"/>
    <property type="molecule type" value="Genomic_DNA"/>
</dbReference>
<dbReference type="AlphaFoldDB" id="A0A8T2R2N7"/>
<keyword evidence="5" id="KW-1185">Reference proteome</keyword>
<evidence type="ECO:0000313" key="5">
    <source>
        <dbReference type="Proteomes" id="UP000825935"/>
    </source>
</evidence>
<evidence type="ECO:0000256" key="1">
    <source>
        <dbReference type="ARBA" id="ARBA00011074"/>
    </source>
</evidence>
<dbReference type="InterPro" id="IPR025257">
    <property type="entry name" value="MINDY-3/4_CD"/>
</dbReference>
<dbReference type="GO" id="GO:0071108">
    <property type="term" value="P:protein K48-linked deubiquitination"/>
    <property type="evidence" value="ECO:0007669"/>
    <property type="project" value="InterPro"/>
</dbReference>
<dbReference type="GO" id="GO:0004843">
    <property type="term" value="F:cysteine-type deubiquitinase activity"/>
    <property type="evidence" value="ECO:0007669"/>
    <property type="project" value="UniProtKB-EC"/>
</dbReference>
<dbReference type="OMA" id="VLQTKWP"/>
<dbReference type="OrthoDB" id="10263628at2759"/>
<feature type="compositionally biased region" description="Basic and acidic residues" evidence="2">
    <location>
        <begin position="23"/>
        <end position="52"/>
    </location>
</feature>
<evidence type="ECO:0000259" key="3">
    <source>
        <dbReference type="SMART" id="SM01174"/>
    </source>
</evidence>
<proteinExistence type="inferred from homology"/>
<dbReference type="PANTHER" id="PTHR12473">
    <property type="entry name" value="UBIQUITIN CARBOXYL-TERMINAL HYDROLASE MINDY-4-RELATED"/>
    <property type="match status" value="1"/>
</dbReference>
<organism evidence="4 5">
    <name type="scientific">Ceratopteris richardii</name>
    <name type="common">Triangle waterfern</name>
    <dbReference type="NCBI Taxonomy" id="49495"/>
    <lineage>
        <taxon>Eukaryota</taxon>
        <taxon>Viridiplantae</taxon>
        <taxon>Streptophyta</taxon>
        <taxon>Embryophyta</taxon>
        <taxon>Tracheophyta</taxon>
        <taxon>Polypodiopsida</taxon>
        <taxon>Polypodiidae</taxon>
        <taxon>Polypodiales</taxon>
        <taxon>Pteridineae</taxon>
        <taxon>Pteridaceae</taxon>
        <taxon>Parkerioideae</taxon>
        <taxon>Ceratopteris</taxon>
    </lineage>
</organism>
<evidence type="ECO:0000256" key="2">
    <source>
        <dbReference type="SAM" id="MobiDB-lite"/>
    </source>
</evidence>
<dbReference type="GO" id="GO:0006508">
    <property type="term" value="P:proteolysis"/>
    <property type="evidence" value="ECO:0007669"/>
    <property type="project" value="UniProtKB-KW"/>
</dbReference>
<feature type="domain" description="Deubiquitinating enzyme MINDY-3/4 conserved" evidence="3">
    <location>
        <begin position="96"/>
        <end position="465"/>
    </location>
</feature>
<dbReference type="PANTHER" id="PTHR12473:SF8">
    <property type="entry name" value="UBIQUITIN CARBOXYL-TERMINAL HYDROLASE MINDY-4-RELATED"/>
    <property type="match status" value="1"/>
</dbReference>
<evidence type="ECO:0000313" key="4">
    <source>
        <dbReference type="EMBL" id="KAH7289823.1"/>
    </source>
</evidence>
<feature type="compositionally biased region" description="Polar residues" evidence="2">
    <location>
        <begin position="68"/>
        <end position="80"/>
    </location>
</feature>
<dbReference type="Pfam" id="PF13898">
    <property type="entry name" value="MINDY-3_4_CD"/>
    <property type="match status" value="1"/>
</dbReference>
<comment type="caution">
    <text evidence="4">The sequence shown here is derived from an EMBL/GenBank/DDBJ whole genome shotgun (WGS) entry which is preliminary data.</text>
</comment>
<sequence>MGGDPDEQELQRALLMSLQPAPEPKRSKPRDGSVSEPHDPEAQARRAERELRAAAAEQRMLAFRRAQESSPSARVTSPSQHRYGHPLPLADAEKLFTMVFGSRVSKEILTQWCHQGFRFSPEPETSLGLVQREGGPCGVLAPVQAMLLKYLLFEHQKGQSWPSELRSTSSASCNASCGSQDHVLVFSDAQRTRALLSALSEILWLAGGKMKAVVAVLDTGIVMSEDAVREEEQDEVINQKLEGISFNSALELERYLRICTFTSMSSLLQQLNTLLPIFRSRVGALLFLFSALLSRGLEAIQADRDDPGQSLVTSPFGHASQEIVNLLICGHAVPEVFDGNMDVGGGMTVKGIPSKVEVGFLTLLEAFKYCTVGQFLKRPKWPIWVVGSESHYTVLFALQNNIQDENELEDRERRIRQAFDAHDQSGGGGFIVASSVRQLLHDMDIIMPMDMLESLCANEFVVWNELWQALHQIDKSKGGLKSADSTGGVKQFELYHFNGIAKTVGNGSSVQQRPRLTKLRVSVPPKWTPEEYMMDYKPSASANDATGGSMGVDTQKSVKEEPAQHAPIVDCIRTRWERASCNWVGDAPSIV</sequence>
<name>A0A8T2R2N7_CERRI</name>
<reference evidence="4" key="1">
    <citation type="submission" date="2021-08" db="EMBL/GenBank/DDBJ databases">
        <title>WGS assembly of Ceratopteris richardii.</title>
        <authorList>
            <person name="Marchant D.B."/>
            <person name="Chen G."/>
            <person name="Jenkins J."/>
            <person name="Shu S."/>
            <person name="Leebens-Mack J."/>
            <person name="Grimwood J."/>
            <person name="Schmutz J."/>
            <person name="Soltis P."/>
            <person name="Soltis D."/>
            <person name="Chen Z.-H."/>
        </authorList>
    </citation>
    <scope>NUCLEOTIDE SEQUENCE</scope>
    <source>
        <strain evidence="4">Whitten #5841</strain>
        <tissue evidence="4">Leaf</tissue>
    </source>
</reference>
<dbReference type="GO" id="GO:1990380">
    <property type="term" value="F:K48-linked deubiquitinase activity"/>
    <property type="evidence" value="ECO:0007669"/>
    <property type="project" value="InterPro"/>
</dbReference>
<accession>A0A8T2R2N7</accession>
<feature type="region of interest" description="Disordered" evidence="2">
    <location>
        <begin position="1"/>
        <end position="86"/>
    </location>
</feature>
<feature type="region of interest" description="Disordered" evidence="2">
    <location>
        <begin position="539"/>
        <end position="561"/>
    </location>
</feature>
<dbReference type="Proteomes" id="UP000825935">
    <property type="component" value="Chromosome 30"/>
</dbReference>
<protein>
    <recommendedName>
        <fullName evidence="3">Deubiquitinating enzyme MINDY-3/4 conserved domain-containing protein</fullName>
    </recommendedName>
</protein>
<gene>
    <name evidence="4" type="ORF">KP509_30G020000</name>
</gene>
<comment type="similarity">
    <text evidence="1">Belongs to the MINDY deubiquitinase family. FAM188 subfamily.</text>
</comment>
<dbReference type="SMART" id="SM01174">
    <property type="entry name" value="DUF4205"/>
    <property type="match status" value="1"/>
</dbReference>